<comment type="caution">
    <text evidence="8">The sequence shown here is derived from an EMBL/GenBank/DDBJ whole genome shotgun (WGS) entry which is preliminary data.</text>
</comment>
<dbReference type="EMBL" id="JBDXSU010000033">
    <property type="protein sequence ID" value="MFB5192989.1"/>
    <property type="molecule type" value="Genomic_DNA"/>
</dbReference>
<evidence type="ECO:0000256" key="1">
    <source>
        <dbReference type="ARBA" id="ARBA00001966"/>
    </source>
</evidence>
<dbReference type="InterPro" id="IPR036724">
    <property type="entry name" value="Cobalamin-bd_sf"/>
</dbReference>
<dbReference type="Pfam" id="PF02310">
    <property type="entry name" value="B12-binding"/>
    <property type="match status" value="1"/>
</dbReference>
<name>A0ABV5AL57_9BACL</name>
<dbReference type="CDD" id="cd02068">
    <property type="entry name" value="radical_SAM_B12_BD"/>
    <property type="match status" value="1"/>
</dbReference>
<dbReference type="RefSeq" id="WP_275473830.1">
    <property type="nucleotide sequence ID" value="NZ_CP162940.1"/>
</dbReference>
<protein>
    <submittedName>
        <fullName evidence="8">B12-binding domain-containing radical SAM protein</fullName>
    </submittedName>
</protein>
<dbReference type="SFLD" id="SFLDG01123">
    <property type="entry name" value="methyltransferase_(Class_B)"/>
    <property type="match status" value="1"/>
</dbReference>
<dbReference type="SUPFAM" id="SSF102114">
    <property type="entry name" value="Radical SAM enzymes"/>
    <property type="match status" value="1"/>
</dbReference>
<dbReference type="Proteomes" id="UP001579974">
    <property type="component" value="Unassembled WGS sequence"/>
</dbReference>
<dbReference type="SMART" id="SM00729">
    <property type="entry name" value="Elp3"/>
    <property type="match status" value="1"/>
</dbReference>
<dbReference type="InterPro" id="IPR006638">
    <property type="entry name" value="Elp3/MiaA/NifB-like_rSAM"/>
</dbReference>
<evidence type="ECO:0000259" key="7">
    <source>
        <dbReference type="PROSITE" id="PS51918"/>
    </source>
</evidence>
<dbReference type="Pfam" id="PF13311">
    <property type="entry name" value="DUF4080"/>
    <property type="match status" value="1"/>
</dbReference>
<dbReference type="Gene3D" id="3.40.50.280">
    <property type="entry name" value="Cobalamin-binding domain"/>
    <property type="match status" value="1"/>
</dbReference>
<dbReference type="PANTHER" id="PTHR43409:SF16">
    <property type="entry name" value="SLR0320 PROTEIN"/>
    <property type="match status" value="1"/>
</dbReference>
<keyword evidence="2" id="KW-0949">S-adenosyl-L-methionine</keyword>
<dbReference type="InterPro" id="IPR058240">
    <property type="entry name" value="rSAM_sf"/>
</dbReference>
<evidence type="ECO:0000256" key="2">
    <source>
        <dbReference type="ARBA" id="ARBA00022691"/>
    </source>
</evidence>
<evidence type="ECO:0000313" key="9">
    <source>
        <dbReference type="Proteomes" id="UP001579974"/>
    </source>
</evidence>
<proteinExistence type="predicted"/>
<dbReference type="CDD" id="cd01335">
    <property type="entry name" value="Radical_SAM"/>
    <property type="match status" value="1"/>
</dbReference>
<dbReference type="PROSITE" id="PS51918">
    <property type="entry name" value="RADICAL_SAM"/>
    <property type="match status" value="1"/>
</dbReference>
<dbReference type="InterPro" id="IPR025288">
    <property type="entry name" value="DUF4080"/>
</dbReference>
<dbReference type="Gene3D" id="3.80.30.20">
    <property type="entry name" value="tm_1862 like domain"/>
    <property type="match status" value="1"/>
</dbReference>
<evidence type="ECO:0000256" key="5">
    <source>
        <dbReference type="ARBA" id="ARBA00023014"/>
    </source>
</evidence>
<sequence length="593" mass="69111">MNVILTTLNAKYIHSSLALRYLRTYVEKDFPSTQIREYTMKDPATQIVADLYTQKPDVIAFSVYIWNVEETLPLLSMLKKVLPDTSIVLGGPEVSYDTRHWMERCPAIDCIVQGEGEGTFHHLLTTLDRGESLREVNGLVYRENGQVRTNPARPKLDLHQIPSPYQDDADIASLRNRVVYYETSRGCPFSCQFCLSSIESGVRYFPLERVKADLKLLIDSGIKTIKFVDRTFNLKRQYALDLFQFLIDNRGDTVFQFEITGDILPTEIVDFLKEHAPQGLFRFEIGVQSTNDLTNTLVKRRQNFARLRDTILAVKASGKIVQHLDLIAGLPEEDYGSFKKTFNDVFAFEPDELQLGFLKMLRGTGMRQRAPEFGYVFMDRAPYEIFSNHVLSYDDVLRIKQVEDVLEKYWNEGKLRHTVQYLTRHVFPSPFDFFQMFGHYWESQGWSKIGHQLEDLFVRLDDFLMTVRQIDERHAARSYMMYDFLLQHRVRPHKVWWEKRLGRGARSRLAAWIFDHPQWFGPDFARLQLTRSDIEKHTVLEVLPRLIHPQNPDHPPQDESGLLLFYYPPGLQRGQQPTPYVSPLPKQAQILCS</sequence>
<evidence type="ECO:0000259" key="6">
    <source>
        <dbReference type="PROSITE" id="PS51332"/>
    </source>
</evidence>
<dbReference type="SFLD" id="SFLDS00029">
    <property type="entry name" value="Radical_SAM"/>
    <property type="match status" value="1"/>
</dbReference>
<keyword evidence="3" id="KW-0479">Metal-binding</keyword>
<dbReference type="Pfam" id="PF04055">
    <property type="entry name" value="Radical_SAM"/>
    <property type="match status" value="1"/>
</dbReference>
<dbReference type="InterPro" id="IPR034466">
    <property type="entry name" value="Methyltransferase_Class_B"/>
</dbReference>
<evidence type="ECO:0000256" key="4">
    <source>
        <dbReference type="ARBA" id="ARBA00023004"/>
    </source>
</evidence>
<organism evidence="8 9">
    <name type="scientific">Alicyclobacillus fastidiosus</name>
    <dbReference type="NCBI Taxonomy" id="392011"/>
    <lineage>
        <taxon>Bacteria</taxon>
        <taxon>Bacillati</taxon>
        <taxon>Bacillota</taxon>
        <taxon>Bacilli</taxon>
        <taxon>Bacillales</taxon>
        <taxon>Alicyclobacillaceae</taxon>
        <taxon>Alicyclobacillus</taxon>
    </lineage>
</organism>
<dbReference type="SUPFAM" id="SSF52242">
    <property type="entry name" value="Cobalamin (vitamin B12)-binding domain"/>
    <property type="match status" value="1"/>
</dbReference>
<dbReference type="InterPro" id="IPR023404">
    <property type="entry name" value="rSAM_horseshoe"/>
</dbReference>
<evidence type="ECO:0000313" key="8">
    <source>
        <dbReference type="EMBL" id="MFB5192989.1"/>
    </source>
</evidence>
<reference evidence="8 9" key="1">
    <citation type="journal article" date="2024" name="Int. J. Mol. Sci.">
        <title>Exploration of Alicyclobacillus spp. Genome in Search of Antibiotic Resistance.</title>
        <authorList>
            <person name="Bucka-Kolendo J."/>
            <person name="Kiousi D.E."/>
            <person name="Dekowska A."/>
            <person name="Mikolajczuk-Szczyrba A."/>
            <person name="Karadedos D.M."/>
            <person name="Michael P."/>
            <person name="Galanis A."/>
            <person name="Sokolowska B."/>
        </authorList>
    </citation>
    <scope>NUCLEOTIDE SEQUENCE [LARGE SCALE GENOMIC DNA]</scope>
    <source>
        <strain evidence="8 9">KKP 3000</strain>
    </source>
</reference>
<dbReference type="PROSITE" id="PS51332">
    <property type="entry name" value="B12_BINDING"/>
    <property type="match status" value="1"/>
</dbReference>
<keyword evidence="4" id="KW-0408">Iron</keyword>
<dbReference type="InterPro" id="IPR051198">
    <property type="entry name" value="BchE-like"/>
</dbReference>
<dbReference type="InterPro" id="IPR006158">
    <property type="entry name" value="Cobalamin-bd"/>
</dbReference>
<dbReference type="SFLD" id="SFLDG01082">
    <property type="entry name" value="B12-binding_domain_containing"/>
    <property type="match status" value="1"/>
</dbReference>
<dbReference type="InterPro" id="IPR007197">
    <property type="entry name" value="rSAM"/>
</dbReference>
<feature type="domain" description="Radical SAM core" evidence="7">
    <location>
        <begin position="173"/>
        <end position="394"/>
    </location>
</feature>
<accession>A0ABV5AL57</accession>
<comment type="cofactor">
    <cofactor evidence="1">
        <name>[4Fe-4S] cluster</name>
        <dbReference type="ChEBI" id="CHEBI:49883"/>
    </cofactor>
</comment>
<dbReference type="PANTHER" id="PTHR43409">
    <property type="entry name" value="ANAEROBIC MAGNESIUM-PROTOPORPHYRIN IX MONOMETHYL ESTER CYCLASE-RELATED"/>
    <property type="match status" value="1"/>
</dbReference>
<evidence type="ECO:0000256" key="3">
    <source>
        <dbReference type="ARBA" id="ARBA00022723"/>
    </source>
</evidence>
<feature type="domain" description="B12-binding" evidence="6">
    <location>
        <begin position="1"/>
        <end position="134"/>
    </location>
</feature>
<gene>
    <name evidence="8" type="ORF">KKP3000_002584</name>
</gene>
<keyword evidence="5" id="KW-0411">Iron-sulfur</keyword>
<keyword evidence="9" id="KW-1185">Reference proteome</keyword>